<organism evidence="1">
    <name type="scientific">marine sediment metagenome</name>
    <dbReference type="NCBI Taxonomy" id="412755"/>
    <lineage>
        <taxon>unclassified sequences</taxon>
        <taxon>metagenomes</taxon>
        <taxon>ecological metagenomes</taxon>
    </lineage>
</organism>
<feature type="non-terminal residue" evidence="1">
    <location>
        <position position="1"/>
    </location>
</feature>
<proteinExistence type="predicted"/>
<gene>
    <name evidence="1" type="ORF">LCGC14_2910490</name>
</gene>
<dbReference type="AntiFam" id="ANF00010">
    <property type="entry name" value="tRNA translation"/>
</dbReference>
<evidence type="ECO:0000313" key="1">
    <source>
        <dbReference type="EMBL" id="KKK71778.1"/>
    </source>
</evidence>
<reference evidence="1" key="1">
    <citation type="journal article" date="2015" name="Nature">
        <title>Complex archaea that bridge the gap between prokaryotes and eukaryotes.</title>
        <authorList>
            <person name="Spang A."/>
            <person name="Saw J.H."/>
            <person name="Jorgensen S.L."/>
            <person name="Zaremba-Niedzwiedzka K."/>
            <person name="Martijn J."/>
            <person name="Lind A.E."/>
            <person name="van Eijk R."/>
            <person name="Schleper C."/>
            <person name="Guy L."/>
            <person name="Ettema T.J."/>
        </authorList>
    </citation>
    <scope>NUCLEOTIDE SEQUENCE</scope>
</reference>
<sequence>TLKYCGMEQLVARWAHNPEVVGSSPTPATKITDSRRSEVLYLIRLS</sequence>
<name>A0A0F8XS32_9ZZZZ</name>
<dbReference type="AlphaFoldDB" id="A0A0F8XS32"/>
<dbReference type="EMBL" id="LAZR01057575">
    <property type="protein sequence ID" value="KKK71778.1"/>
    <property type="molecule type" value="Genomic_DNA"/>
</dbReference>
<protein>
    <submittedName>
        <fullName evidence="1">Uncharacterized protein</fullName>
    </submittedName>
</protein>
<comment type="caution">
    <text evidence="1">The sequence shown here is derived from an EMBL/GenBank/DDBJ whole genome shotgun (WGS) entry which is preliminary data.</text>
</comment>
<accession>A0A0F8XS32</accession>